<sequence>MLVRKKRNPFLIKSYRKAIDTISISITRPRSQHFFSSSCLVLAPFQ</sequence>
<reference evidence="1" key="1">
    <citation type="submission" date="2017-03" db="EMBL/GenBank/DDBJ databases">
        <title>The mitochondrial genome of the carnivorous plant Utricularia reniformis (Lentibulariaceae): structure, comparative analysis and evolutionary landmarks.</title>
        <authorList>
            <person name="Silva S.R."/>
            <person name="Alvarenga D.O."/>
            <person name="Michael T.P."/>
            <person name="Miranda V.F.O."/>
            <person name="Varani A.M."/>
        </authorList>
    </citation>
    <scope>NUCLEOTIDE SEQUENCE</scope>
</reference>
<name>A0A1Y0B110_9LAMI</name>
<gene>
    <name evidence="1" type="ORF">AEK19_MT0836</name>
    <name evidence="2" type="ORF">AEK19_MT1873</name>
</gene>
<evidence type="ECO:0000313" key="1">
    <source>
        <dbReference type="EMBL" id="ART31068.1"/>
    </source>
</evidence>
<dbReference type="EMBL" id="KY774314">
    <property type="protein sequence ID" value="ART32043.1"/>
    <property type="molecule type" value="Genomic_DNA"/>
</dbReference>
<dbReference type="EMBL" id="KY774314">
    <property type="protein sequence ID" value="ART31068.1"/>
    <property type="molecule type" value="Genomic_DNA"/>
</dbReference>
<geneLocation type="mitochondrion" evidence="1"/>
<accession>A0A1Y0B110</accession>
<evidence type="ECO:0000313" key="2">
    <source>
        <dbReference type="EMBL" id="ART32043.1"/>
    </source>
</evidence>
<protein>
    <submittedName>
        <fullName evidence="1">Uncharacterized protein</fullName>
    </submittedName>
</protein>
<dbReference type="AlphaFoldDB" id="A0A1Y0B110"/>
<proteinExistence type="predicted"/>
<keyword evidence="1" id="KW-0496">Mitochondrion</keyword>
<organism evidence="1">
    <name type="scientific">Utricularia reniformis</name>
    <dbReference type="NCBI Taxonomy" id="192314"/>
    <lineage>
        <taxon>Eukaryota</taxon>
        <taxon>Viridiplantae</taxon>
        <taxon>Streptophyta</taxon>
        <taxon>Embryophyta</taxon>
        <taxon>Tracheophyta</taxon>
        <taxon>Spermatophyta</taxon>
        <taxon>Magnoliopsida</taxon>
        <taxon>eudicotyledons</taxon>
        <taxon>Gunneridae</taxon>
        <taxon>Pentapetalae</taxon>
        <taxon>asterids</taxon>
        <taxon>lamiids</taxon>
        <taxon>Lamiales</taxon>
        <taxon>Lentibulariaceae</taxon>
        <taxon>Utricularia</taxon>
    </lineage>
</organism>